<proteinExistence type="predicted"/>
<organism evidence="1 2">
    <name type="scientific">Taxus chinensis</name>
    <name type="common">Chinese yew</name>
    <name type="synonym">Taxus wallichiana var. chinensis</name>
    <dbReference type="NCBI Taxonomy" id="29808"/>
    <lineage>
        <taxon>Eukaryota</taxon>
        <taxon>Viridiplantae</taxon>
        <taxon>Streptophyta</taxon>
        <taxon>Embryophyta</taxon>
        <taxon>Tracheophyta</taxon>
        <taxon>Spermatophyta</taxon>
        <taxon>Pinopsida</taxon>
        <taxon>Pinidae</taxon>
        <taxon>Conifers II</taxon>
        <taxon>Cupressales</taxon>
        <taxon>Taxaceae</taxon>
        <taxon>Taxus</taxon>
    </lineage>
</organism>
<keyword evidence="2" id="KW-1185">Reference proteome</keyword>
<comment type="caution">
    <text evidence="1">The sequence shown here is derived from an EMBL/GenBank/DDBJ whole genome shotgun (WGS) entry which is preliminary data.</text>
</comment>
<evidence type="ECO:0000313" key="1">
    <source>
        <dbReference type="EMBL" id="KAH9320402.1"/>
    </source>
</evidence>
<protein>
    <submittedName>
        <fullName evidence="1">Uncharacterized protein</fullName>
    </submittedName>
</protein>
<dbReference type="EMBL" id="JAHRHJ020000004">
    <property type="protein sequence ID" value="KAH9320402.1"/>
    <property type="molecule type" value="Genomic_DNA"/>
</dbReference>
<evidence type="ECO:0000313" key="2">
    <source>
        <dbReference type="Proteomes" id="UP000824469"/>
    </source>
</evidence>
<gene>
    <name evidence="1" type="ORF">KI387_044502</name>
</gene>
<dbReference type="Proteomes" id="UP000824469">
    <property type="component" value="Unassembled WGS sequence"/>
</dbReference>
<sequence>MTMSVDTKHVSKPRYRTSGDIKWMSTHGTNRAKWRTFRRSGNILRHLGHEEANPGTNIQMRTGITFDWELGFMQ</sequence>
<accession>A0AA38GEI0</accession>
<dbReference type="AlphaFoldDB" id="A0AA38GEI0"/>
<reference evidence="1 2" key="1">
    <citation type="journal article" date="2021" name="Nat. Plants">
        <title>The Taxus genome provides insights into paclitaxel biosynthesis.</title>
        <authorList>
            <person name="Xiong X."/>
            <person name="Gou J."/>
            <person name="Liao Q."/>
            <person name="Li Y."/>
            <person name="Zhou Q."/>
            <person name="Bi G."/>
            <person name="Li C."/>
            <person name="Du R."/>
            <person name="Wang X."/>
            <person name="Sun T."/>
            <person name="Guo L."/>
            <person name="Liang H."/>
            <person name="Lu P."/>
            <person name="Wu Y."/>
            <person name="Zhang Z."/>
            <person name="Ro D.K."/>
            <person name="Shang Y."/>
            <person name="Huang S."/>
            <person name="Yan J."/>
        </authorList>
    </citation>
    <scope>NUCLEOTIDE SEQUENCE [LARGE SCALE GENOMIC DNA]</scope>
    <source>
        <strain evidence="1">Ta-2019</strain>
    </source>
</reference>
<name>A0AA38GEI0_TAXCH</name>
<feature type="non-terminal residue" evidence="1">
    <location>
        <position position="74"/>
    </location>
</feature>